<dbReference type="InterPro" id="IPR016136">
    <property type="entry name" value="DNA_helicase_N/primase_C"/>
</dbReference>
<dbReference type="Pfam" id="PF00772">
    <property type="entry name" value="DnaB"/>
    <property type="match status" value="1"/>
</dbReference>
<evidence type="ECO:0000256" key="6">
    <source>
        <dbReference type="ARBA" id="ARBA00022806"/>
    </source>
</evidence>
<dbReference type="InterPro" id="IPR007694">
    <property type="entry name" value="DNA_helicase_DnaB-like_C"/>
</dbReference>
<keyword evidence="6 13" id="KW-0347">Helicase</keyword>
<feature type="region of interest" description="Disordered" evidence="14">
    <location>
        <begin position="477"/>
        <end position="514"/>
    </location>
</feature>
<dbReference type="GO" id="GO:0006269">
    <property type="term" value="P:DNA replication, synthesis of primer"/>
    <property type="evidence" value="ECO:0007669"/>
    <property type="project" value="UniProtKB-UniRule"/>
</dbReference>
<dbReference type="GO" id="GO:1990077">
    <property type="term" value="C:primosome complex"/>
    <property type="evidence" value="ECO:0007669"/>
    <property type="project" value="UniProtKB-UniRule"/>
</dbReference>
<comment type="caution">
    <text evidence="16">The sequence shown here is derived from an EMBL/GenBank/DDBJ whole genome shotgun (WGS) entry which is preliminary data.</text>
</comment>
<evidence type="ECO:0000256" key="13">
    <source>
        <dbReference type="RuleBase" id="RU362085"/>
    </source>
</evidence>
<dbReference type="GO" id="GO:0005829">
    <property type="term" value="C:cytosol"/>
    <property type="evidence" value="ECO:0007669"/>
    <property type="project" value="TreeGrafter"/>
</dbReference>
<organism evidence="16 17">
    <name type="scientific">Spongiivirga citrea</name>
    <dbReference type="NCBI Taxonomy" id="1481457"/>
    <lineage>
        <taxon>Bacteria</taxon>
        <taxon>Pseudomonadati</taxon>
        <taxon>Bacteroidota</taxon>
        <taxon>Flavobacteriia</taxon>
        <taxon>Flavobacteriales</taxon>
        <taxon>Flavobacteriaceae</taxon>
        <taxon>Spongiivirga</taxon>
    </lineage>
</organism>
<gene>
    <name evidence="16" type="primary">dnaB</name>
    <name evidence="16" type="ORF">GWK10_10695</name>
</gene>
<keyword evidence="5 13" id="KW-0378">Hydrolase</keyword>
<keyword evidence="8 13" id="KW-0238">DNA-binding</keyword>
<dbReference type="GO" id="GO:0016787">
    <property type="term" value="F:hydrolase activity"/>
    <property type="evidence" value="ECO:0007669"/>
    <property type="project" value="UniProtKB-KW"/>
</dbReference>
<accession>A0A6M0CIH6</accession>
<dbReference type="GO" id="GO:0003677">
    <property type="term" value="F:DNA binding"/>
    <property type="evidence" value="ECO:0007669"/>
    <property type="project" value="UniProtKB-UniRule"/>
</dbReference>
<evidence type="ECO:0000256" key="2">
    <source>
        <dbReference type="ARBA" id="ARBA00022515"/>
    </source>
</evidence>
<evidence type="ECO:0000259" key="15">
    <source>
        <dbReference type="PROSITE" id="PS51199"/>
    </source>
</evidence>
<dbReference type="EMBL" id="JAABOQ010000004">
    <property type="protein sequence ID" value="NER17681.1"/>
    <property type="molecule type" value="Genomic_DNA"/>
</dbReference>
<dbReference type="Pfam" id="PF03796">
    <property type="entry name" value="DnaB_C"/>
    <property type="match status" value="1"/>
</dbReference>
<keyword evidence="17" id="KW-1185">Reference proteome</keyword>
<dbReference type="GO" id="GO:0042802">
    <property type="term" value="F:identical protein binding"/>
    <property type="evidence" value="ECO:0007669"/>
    <property type="project" value="UniProtKB-ARBA"/>
</dbReference>
<keyword evidence="9" id="KW-0413">Isomerase</keyword>
<dbReference type="EC" id="5.6.2.3" evidence="12 13"/>
<dbReference type="NCBIfam" id="TIGR00665">
    <property type="entry name" value="DnaB"/>
    <property type="match status" value="1"/>
</dbReference>
<evidence type="ECO:0000313" key="16">
    <source>
        <dbReference type="EMBL" id="NER17681.1"/>
    </source>
</evidence>
<dbReference type="GO" id="GO:0005524">
    <property type="term" value="F:ATP binding"/>
    <property type="evidence" value="ECO:0007669"/>
    <property type="project" value="UniProtKB-UniRule"/>
</dbReference>
<evidence type="ECO:0000256" key="11">
    <source>
        <dbReference type="ARBA" id="ARBA00048954"/>
    </source>
</evidence>
<dbReference type="Gene3D" id="1.10.860.10">
    <property type="entry name" value="DNAb Helicase, Chain A"/>
    <property type="match status" value="1"/>
</dbReference>
<keyword evidence="3 13" id="KW-0235">DNA replication</keyword>
<dbReference type="SUPFAM" id="SSF52540">
    <property type="entry name" value="P-loop containing nucleoside triphosphate hydrolases"/>
    <property type="match status" value="1"/>
</dbReference>
<evidence type="ECO:0000256" key="4">
    <source>
        <dbReference type="ARBA" id="ARBA00022741"/>
    </source>
</evidence>
<dbReference type="SMART" id="SM00382">
    <property type="entry name" value="AAA"/>
    <property type="match status" value="1"/>
</dbReference>
<dbReference type="PROSITE" id="PS51199">
    <property type="entry name" value="SF4_HELICASE"/>
    <property type="match status" value="1"/>
</dbReference>
<keyword evidence="7 13" id="KW-0067">ATP-binding</keyword>
<dbReference type="PANTHER" id="PTHR30153">
    <property type="entry name" value="REPLICATIVE DNA HELICASE DNAB"/>
    <property type="match status" value="1"/>
</dbReference>
<dbReference type="InterPro" id="IPR036185">
    <property type="entry name" value="DNA_heli_DnaB-like_N_sf"/>
</dbReference>
<dbReference type="SUPFAM" id="SSF48024">
    <property type="entry name" value="N-terminal domain of DnaB helicase"/>
    <property type="match status" value="1"/>
</dbReference>
<dbReference type="InterPro" id="IPR007693">
    <property type="entry name" value="DNA_helicase_DnaB-like_N"/>
</dbReference>
<keyword evidence="2 13" id="KW-0639">Primosome</keyword>
<dbReference type="InterPro" id="IPR027417">
    <property type="entry name" value="P-loop_NTPase"/>
</dbReference>
<dbReference type="Gene3D" id="3.40.50.300">
    <property type="entry name" value="P-loop containing nucleotide triphosphate hydrolases"/>
    <property type="match status" value="1"/>
</dbReference>
<comment type="function">
    <text evidence="10 13">The main replicative DNA helicase, it participates in initiation and elongation during chromosome replication. Travels ahead of the DNA replisome, separating dsDNA into templates for DNA synthesis. A processive ATP-dependent 5'-3' DNA helicase it has DNA-dependent ATPase activity.</text>
</comment>
<evidence type="ECO:0000313" key="17">
    <source>
        <dbReference type="Proteomes" id="UP000474296"/>
    </source>
</evidence>
<dbReference type="Proteomes" id="UP000474296">
    <property type="component" value="Unassembled WGS sequence"/>
</dbReference>
<protein>
    <recommendedName>
        <fullName evidence="12 13">Replicative DNA helicase</fullName>
        <ecNumber evidence="12 13">5.6.2.3</ecNumber>
    </recommendedName>
</protein>
<evidence type="ECO:0000256" key="9">
    <source>
        <dbReference type="ARBA" id="ARBA00023235"/>
    </source>
</evidence>
<evidence type="ECO:0000256" key="5">
    <source>
        <dbReference type="ARBA" id="ARBA00022801"/>
    </source>
</evidence>
<evidence type="ECO:0000256" key="3">
    <source>
        <dbReference type="ARBA" id="ARBA00022705"/>
    </source>
</evidence>
<evidence type="ECO:0000256" key="1">
    <source>
        <dbReference type="ARBA" id="ARBA00008428"/>
    </source>
</evidence>
<dbReference type="RefSeq" id="WP_164032356.1">
    <property type="nucleotide sequence ID" value="NZ_JAABOQ010000004.1"/>
</dbReference>
<keyword evidence="4 13" id="KW-0547">Nucleotide-binding</keyword>
<dbReference type="InterPro" id="IPR003593">
    <property type="entry name" value="AAA+_ATPase"/>
</dbReference>
<reference evidence="16 17" key="1">
    <citation type="submission" date="2020-01" db="EMBL/GenBank/DDBJ databases">
        <title>Spongiivirga citrea KCTC 32990T.</title>
        <authorList>
            <person name="Wang G."/>
        </authorList>
    </citation>
    <scope>NUCLEOTIDE SEQUENCE [LARGE SCALE GENOMIC DNA]</scope>
    <source>
        <strain evidence="16 17">KCTC 32990</strain>
    </source>
</reference>
<evidence type="ECO:0000256" key="7">
    <source>
        <dbReference type="ARBA" id="ARBA00022840"/>
    </source>
</evidence>
<comment type="similarity">
    <text evidence="1 13">Belongs to the helicase family. DnaB subfamily.</text>
</comment>
<evidence type="ECO:0000256" key="8">
    <source>
        <dbReference type="ARBA" id="ARBA00023125"/>
    </source>
</evidence>
<dbReference type="PANTHER" id="PTHR30153:SF2">
    <property type="entry name" value="REPLICATIVE DNA HELICASE"/>
    <property type="match status" value="1"/>
</dbReference>
<sequence length="514" mass="57178">MEKLNPIQALKLDKSTVVGLERGKIPPQATDLEQVVLGAMMIDKKGVDEVIDILAPEAFYKEAHQYIFTAIYTLFENSEPVDLLTVSAQLKKDAKLDLIGGDFYLIQLTQKVSSSAHIEFHARIILQKYIQRSLIKISGEIIEDAYDETKDVFSLLDDAESKLYEVTQGNIKRSSETAQSLVIQAKKKIEEISNKEGLSGIPTGFDRLDKLTSGWQPSDLVIVAARPGMGKTALTLSMARNIAVDQNIPVAFFSLEMASVQLITRLISSETGLSSEKLRTGKLEKHEWEQLNVKVKGLEKAPLFIDDTPSLSIFDLRAKARRLSSQHGIKLIMIDYLQLMTAGSAVKGGGNREQEISTISRNLKALAKELNVPVIALSQLSRAVETRGGSKRPLLSDLRESGAIEQDADIVSFIYRPEYYKIDEWDDEERSPTAGQAEFIVAKHRNGGLDNIRLKFIGHLGKFDNLEEFDSPFEFQSKLNADGDDPFIPDRFPDANEAFGSINDDSPDDNDVPF</sequence>
<dbReference type="CDD" id="cd00984">
    <property type="entry name" value="DnaB_C"/>
    <property type="match status" value="1"/>
</dbReference>
<evidence type="ECO:0000256" key="10">
    <source>
        <dbReference type="ARBA" id="ARBA00044932"/>
    </source>
</evidence>
<dbReference type="GO" id="GO:0043139">
    <property type="term" value="F:5'-3' DNA helicase activity"/>
    <property type="evidence" value="ECO:0007669"/>
    <property type="project" value="UniProtKB-EC"/>
</dbReference>
<evidence type="ECO:0000256" key="14">
    <source>
        <dbReference type="SAM" id="MobiDB-lite"/>
    </source>
</evidence>
<proteinExistence type="inferred from homology"/>
<feature type="domain" description="SF4 helicase" evidence="15">
    <location>
        <begin position="194"/>
        <end position="470"/>
    </location>
</feature>
<dbReference type="FunFam" id="3.40.50.300:FF:000076">
    <property type="entry name" value="Replicative DNA helicase"/>
    <property type="match status" value="1"/>
</dbReference>
<feature type="compositionally biased region" description="Acidic residues" evidence="14">
    <location>
        <begin position="505"/>
        <end position="514"/>
    </location>
</feature>
<name>A0A6M0CIH6_9FLAO</name>
<dbReference type="InterPro" id="IPR007692">
    <property type="entry name" value="DNA_helicase_DnaB"/>
</dbReference>
<dbReference type="FunFam" id="1.10.860.10:FF:000001">
    <property type="entry name" value="Replicative DNA helicase"/>
    <property type="match status" value="1"/>
</dbReference>
<evidence type="ECO:0000256" key="12">
    <source>
        <dbReference type="NCBIfam" id="TIGR00665"/>
    </source>
</evidence>
<dbReference type="AlphaFoldDB" id="A0A6M0CIH6"/>
<comment type="catalytic activity">
    <reaction evidence="11 13">
        <text>ATP + H2O = ADP + phosphate + H(+)</text>
        <dbReference type="Rhea" id="RHEA:13065"/>
        <dbReference type="ChEBI" id="CHEBI:15377"/>
        <dbReference type="ChEBI" id="CHEBI:15378"/>
        <dbReference type="ChEBI" id="CHEBI:30616"/>
        <dbReference type="ChEBI" id="CHEBI:43474"/>
        <dbReference type="ChEBI" id="CHEBI:456216"/>
        <dbReference type="EC" id="5.6.2.3"/>
    </reaction>
</comment>